<dbReference type="InterPro" id="IPR001680">
    <property type="entry name" value="WD40_rpt"/>
</dbReference>
<feature type="transmembrane region" description="Helical" evidence="2">
    <location>
        <begin position="201"/>
        <end position="220"/>
    </location>
</feature>
<dbReference type="Pfam" id="PF08937">
    <property type="entry name" value="ThsB_TIR"/>
    <property type="match status" value="1"/>
</dbReference>
<dbReference type="SUPFAM" id="SSF51004">
    <property type="entry name" value="C-terminal (heme d1) domain of cytochrome cd1-nitrite reductase"/>
    <property type="match status" value="1"/>
</dbReference>
<dbReference type="Pfam" id="PF00400">
    <property type="entry name" value="WD40"/>
    <property type="match status" value="3"/>
</dbReference>
<organism evidence="4 5">
    <name type="scientific">Streptomyces sirii</name>
    <dbReference type="NCBI Taxonomy" id="3127701"/>
    <lineage>
        <taxon>Bacteria</taxon>
        <taxon>Bacillati</taxon>
        <taxon>Actinomycetota</taxon>
        <taxon>Actinomycetes</taxon>
        <taxon>Kitasatosporales</taxon>
        <taxon>Streptomycetaceae</taxon>
        <taxon>Streptomyces</taxon>
    </lineage>
</organism>
<sequence length="965" mass="104546">MPSANTATRYAYDAFLSYSHGADAKVAPAVHRGLSRLAKPWNRPRALRIFRDQASLEASPDLWATIEAKLSASRHLVLLASPQAARSRWVAREIAYWKQHREPATLLIVLTSGAIHWDHTARNFDRTRTTALPPEVFGWFEAEPLWVDLTWAGSEVELTLDHARFRQDIGTLAASLHGVSKDELDSEEARQHARTVGVRRGLTWGLVFFLVASLVFGVMAQTRGDEAERQRKEADGQRRVATVRALLAESENRLVDDPRTAVRLGLTAYSVRPSTETRAALVDVLQRTPYAGASRGPDDVGQFVRRLSDDAGVLATAGDGTLRLWDISQPGQRRLLHRLTPPPGDVEHIAFSRDGHTLFVAATKGHALWDIAKPAKPRPLPGLPGATGLDGGGFGDGDRTLATVRDGKGNSGRMDLWDVADPDRPRRLASVTGVYDAKDVEMSPDGKTVVSATGKITFDEADTGKITIEHGSGMTVWDTSDPARPRRLGRQDAWEGALAFSPDSRTLISSHARTAYVWRIRPSRAPQLLSRLRGHRGAVTDAGFRPDGKAAVTLDSEGSAVRWDLARLDKPRSRGMLRDGDLGPGEDVAFTPDSRYIREVDSRDAVASWRTDSEPGPWQRARTVADPVAVAAVAISPDGRTAATAGTRALVLWDITDPDRPRQLSVLRGFSESMTDVAFSADGRYLAGGDGASRVILWDASNRHRPRKTATLRTRGPVASLAFSPGAPLLVTSGNRPRFTGGIEGWATLWNLKGARPVETRSYTLKSYTHASVASFSPDGRLLALPGAGSGLFDMSDPNRPRHLKWDPVAVLQQDTAFSAKRKLLAAGESVYRVNGTSLSEPVIELPDAPGHGGRVAFHPDGNLLAEADDQGTAVLWDIGDLQHPYAASELPPLDDSVDDVAFTPDGSTLLTGGGDGTLRLWGLGPLPAAAHDPKRLACQVAGGGLDRTQWLRHAPGLAYQDLCR</sequence>
<keyword evidence="5" id="KW-1185">Reference proteome</keyword>
<keyword evidence="2" id="KW-0812">Transmembrane</keyword>
<feature type="repeat" description="WD" evidence="1">
    <location>
        <begin position="532"/>
        <end position="573"/>
    </location>
</feature>
<dbReference type="InterPro" id="IPR011048">
    <property type="entry name" value="Haem_d1_sf"/>
</dbReference>
<protein>
    <submittedName>
        <fullName evidence="4">TIR domain-containing protein</fullName>
    </submittedName>
</protein>
<dbReference type="SMART" id="SM00255">
    <property type="entry name" value="TIR"/>
    <property type="match status" value="1"/>
</dbReference>
<keyword evidence="2" id="KW-1133">Transmembrane helix</keyword>
<dbReference type="PROSITE" id="PS50082">
    <property type="entry name" value="WD_REPEATS_2"/>
    <property type="match status" value="3"/>
</dbReference>
<dbReference type="SUPFAM" id="SSF50998">
    <property type="entry name" value="Quinoprotein alcohol dehydrogenase-like"/>
    <property type="match status" value="1"/>
</dbReference>
<dbReference type="Gene3D" id="2.130.10.10">
    <property type="entry name" value="YVTN repeat-like/Quinoprotein amine dehydrogenase"/>
    <property type="match status" value="3"/>
</dbReference>
<dbReference type="PANTHER" id="PTHR19879">
    <property type="entry name" value="TRANSCRIPTION INITIATION FACTOR TFIID"/>
    <property type="match status" value="1"/>
</dbReference>
<dbReference type="InterPro" id="IPR035897">
    <property type="entry name" value="Toll_tir_struct_dom_sf"/>
</dbReference>
<reference evidence="4 5" key="1">
    <citation type="submission" date="2024-03" db="EMBL/GenBank/DDBJ databases">
        <title>The complete genome of Streptomyces sirii sp.nov.</title>
        <authorList>
            <person name="Zakalyukina Y.V."/>
            <person name="Belik A.R."/>
            <person name="Biryukov M.V."/>
            <person name="Baturina O.A."/>
            <person name="Kabilov M.R."/>
        </authorList>
    </citation>
    <scope>NUCLEOTIDE SEQUENCE [LARGE SCALE GENOMIC DNA]</scope>
    <source>
        <strain evidence="4 5">BP-8</strain>
    </source>
</reference>
<keyword evidence="2" id="KW-0472">Membrane</keyword>
<dbReference type="Proteomes" id="UP001626628">
    <property type="component" value="Chromosome"/>
</dbReference>
<evidence type="ECO:0000313" key="5">
    <source>
        <dbReference type="Proteomes" id="UP001626628"/>
    </source>
</evidence>
<dbReference type="InterPro" id="IPR015032">
    <property type="entry name" value="ThsB__TIR-like_domain"/>
</dbReference>
<feature type="repeat" description="WD" evidence="1">
    <location>
        <begin position="667"/>
        <end position="708"/>
    </location>
</feature>
<dbReference type="Gene3D" id="3.40.50.10140">
    <property type="entry name" value="Toll/interleukin-1 receptor homology (TIR) domain"/>
    <property type="match status" value="1"/>
</dbReference>
<evidence type="ECO:0000256" key="1">
    <source>
        <dbReference type="PROSITE-ProRule" id="PRU00221"/>
    </source>
</evidence>
<dbReference type="PANTHER" id="PTHR19879:SF9">
    <property type="entry name" value="TRANSCRIPTION INITIATION FACTOR TFIID SUBUNIT 5"/>
    <property type="match status" value="1"/>
</dbReference>
<evidence type="ECO:0000259" key="3">
    <source>
        <dbReference type="SMART" id="SM00255"/>
    </source>
</evidence>
<name>A0ABZ2QED9_9ACTN</name>
<dbReference type="InterPro" id="IPR015943">
    <property type="entry name" value="WD40/YVTN_repeat-like_dom_sf"/>
</dbReference>
<dbReference type="RefSeq" id="WP_407284975.1">
    <property type="nucleotide sequence ID" value="NZ_CP147982.1"/>
</dbReference>
<dbReference type="EMBL" id="CP147982">
    <property type="protein sequence ID" value="WXK74745.1"/>
    <property type="molecule type" value="Genomic_DNA"/>
</dbReference>
<dbReference type="SMART" id="SM00320">
    <property type="entry name" value="WD40"/>
    <property type="match status" value="9"/>
</dbReference>
<evidence type="ECO:0000256" key="2">
    <source>
        <dbReference type="SAM" id="Phobius"/>
    </source>
</evidence>
<evidence type="ECO:0000313" key="4">
    <source>
        <dbReference type="EMBL" id="WXK74745.1"/>
    </source>
</evidence>
<dbReference type="SUPFAM" id="SSF52200">
    <property type="entry name" value="Toll/Interleukin receptor TIR domain"/>
    <property type="match status" value="1"/>
</dbReference>
<feature type="repeat" description="WD" evidence="1">
    <location>
        <begin position="891"/>
        <end position="924"/>
    </location>
</feature>
<feature type="domain" description="TIR" evidence="3">
    <location>
        <begin position="11"/>
        <end position="156"/>
    </location>
</feature>
<gene>
    <name evidence="4" type="ORF">WAB15_01480</name>
</gene>
<dbReference type="InterPro" id="IPR011047">
    <property type="entry name" value="Quinoprotein_ADH-like_sf"/>
</dbReference>
<keyword evidence="1" id="KW-0853">WD repeat</keyword>
<proteinExistence type="predicted"/>
<dbReference type="PROSITE" id="PS50294">
    <property type="entry name" value="WD_REPEATS_REGION"/>
    <property type="match status" value="1"/>
</dbReference>
<dbReference type="InterPro" id="IPR000157">
    <property type="entry name" value="TIR_dom"/>
</dbReference>
<accession>A0ABZ2QED9</accession>